<sequence length="245" mass="27603">MPYDEDADFDDQFEDEDLNQRLAAAMAGGAQASGIPWQPFTDVQKREGAAYAAAMASVSAFELCGILDKEGNYDKLSAYDTCDQSNPATGELVPQGDVIVQMMAAQRLQQWHDACRQEDERLVNISLAPHYDQTDPLTATRLYVLTSRSRHAWALETPYDWKGHLLATLCSVFKCDAHLLHRCYDHQATPALNTLVYKRGEFVFGWKICNECIDALSWIGFGHPDYAGPLYMWRDKGERPALPEF</sequence>
<dbReference type="RefSeq" id="WP_062827942.1">
    <property type="nucleotide sequence ID" value="NZ_BCSX01000012.1"/>
</dbReference>
<keyword evidence="2" id="KW-1185">Reference proteome</keyword>
<dbReference type="AlphaFoldDB" id="A0A100VW21"/>
<reference evidence="2" key="1">
    <citation type="journal article" date="2016" name="Genome Announc.">
        <title>Draft Genome Sequences of Five Rapidly Growing Mycobacterium Species, M. thermoresistibile, M. fortuitum subsp. acetamidolyticum, M. canariasense, M. brisbanense, and M. novocastrense.</title>
        <authorList>
            <person name="Katahira K."/>
            <person name="Ogura Y."/>
            <person name="Gotoh Y."/>
            <person name="Hayashi T."/>
        </authorList>
    </citation>
    <scope>NUCLEOTIDE SEQUENCE [LARGE SCALE GENOMIC DNA]</scope>
    <source>
        <strain evidence="2">JCM15654</strain>
    </source>
</reference>
<comment type="caution">
    <text evidence="1">The sequence shown here is derived from an EMBL/GenBank/DDBJ whole genome shotgun (WGS) entry which is preliminary data.</text>
</comment>
<dbReference type="EMBL" id="BCSX01000012">
    <property type="protein sequence ID" value="GAS86946.1"/>
    <property type="molecule type" value="Genomic_DNA"/>
</dbReference>
<proteinExistence type="predicted"/>
<gene>
    <name evidence="1" type="ORF">RMCB_1042</name>
</gene>
<name>A0A100VW21_9MYCO</name>
<dbReference type="Proteomes" id="UP000069620">
    <property type="component" value="Unassembled WGS sequence"/>
</dbReference>
<reference evidence="2" key="2">
    <citation type="submission" date="2016-02" db="EMBL/GenBank/DDBJ databases">
        <title>Draft genome sequence of five rapidly growing Mycobacterium species.</title>
        <authorList>
            <person name="Katahira K."/>
            <person name="Gotou Y."/>
            <person name="Iida K."/>
            <person name="Ogura Y."/>
            <person name="Hayashi T."/>
        </authorList>
    </citation>
    <scope>NUCLEOTIDE SEQUENCE [LARGE SCALE GENOMIC DNA]</scope>
    <source>
        <strain evidence="2">JCM15654</strain>
    </source>
</reference>
<dbReference type="OrthoDB" id="4761439at2"/>
<evidence type="ECO:0000313" key="2">
    <source>
        <dbReference type="Proteomes" id="UP000069620"/>
    </source>
</evidence>
<protein>
    <submittedName>
        <fullName evidence="1">Uncharacterized protein</fullName>
    </submittedName>
</protein>
<accession>A0A100VW21</accession>
<dbReference type="STRING" id="146020.RMCB_1042"/>
<evidence type="ECO:0000313" key="1">
    <source>
        <dbReference type="EMBL" id="GAS86946.1"/>
    </source>
</evidence>
<organism evidence="1 2">
    <name type="scientific">Mycolicibacterium brisbanense</name>
    <dbReference type="NCBI Taxonomy" id="146020"/>
    <lineage>
        <taxon>Bacteria</taxon>
        <taxon>Bacillati</taxon>
        <taxon>Actinomycetota</taxon>
        <taxon>Actinomycetes</taxon>
        <taxon>Mycobacteriales</taxon>
        <taxon>Mycobacteriaceae</taxon>
        <taxon>Mycolicibacterium</taxon>
    </lineage>
</organism>